<reference evidence="8" key="2">
    <citation type="submission" date="2023-06" db="EMBL/GenBank/DDBJ databases">
        <authorList>
            <person name="Ma L."/>
            <person name="Liu K.-W."/>
            <person name="Li Z."/>
            <person name="Hsiao Y.-Y."/>
            <person name="Qi Y."/>
            <person name="Fu T."/>
            <person name="Tang G."/>
            <person name="Zhang D."/>
            <person name="Sun W.-H."/>
            <person name="Liu D.-K."/>
            <person name="Li Y."/>
            <person name="Chen G.-Z."/>
            <person name="Liu X.-D."/>
            <person name="Liao X.-Y."/>
            <person name="Jiang Y.-T."/>
            <person name="Yu X."/>
            <person name="Hao Y."/>
            <person name="Huang J."/>
            <person name="Zhao X.-W."/>
            <person name="Ke S."/>
            <person name="Chen Y.-Y."/>
            <person name="Wu W.-L."/>
            <person name="Hsu J.-L."/>
            <person name="Lin Y.-F."/>
            <person name="Huang M.-D."/>
            <person name="Li C.-Y."/>
            <person name="Huang L."/>
            <person name="Wang Z.-W."/>
            <person name="Zhao X."/>
            <person name="Zhong W.-Y."/>
            <person name="Peng D.-H."/>
            <person name="Ahmad S."/>
            <person name="Lan S."/>
            <person name="Zhang J.-S."/>
            <person name="Tsai W.-C."/>
            <person name="Van De Peer Y."/>
            <person name="Liu Z.-J."/>
        </authorList>
    </citation>
    <scope>NUCLEOTIDE SEQUENCE</scope>
    <source>
        <strain evidence="8">SCP</strain>
        <tissue evidence="8">Leaves</tissue>
    </source>
</reference>
<evidence type="ECO:0000313" key="9">
    <source>
        <dbReference type="Proteomes" id="UP001179952"/>
    </source>
</evidence>
<dbReference type="Proteomes" id="UP001179952">
    <property type="component" value="Unassembled WGS sequence"/>
</dbReference>
<feature type="region of interest" description="Disordered" evidence="6">
    <location>
        <begin position="2147"/>
        <end position="2235"/>
    </location>
</feature>
<proteinExistence type="inferred from homology"/>
<reference evidence="8" key="1">
    <citation type="journal article" date="2023" name="Nat. Commun.">
        <title>Diploid and tetraploid genomes of Acorus and the evolution of monocots.</title>
        <authorList>
            <person name="Ma L."/>
            <person name="Liu K.W."/>
            <person name="Li Z."/>
            <person name="Hsiao Y.Y."/>
            <person name="Qi Y."/>
            <person name="Fu T."/>
            <person name="Tang G.D."/>
            <person name="Zhang D."/>
            <person name="Sun W.H."/>
            <person name="Liu D.K."/>
            <person name="Li Y."/>
            <person name="Chen G.Z."/>
            <person name="Liu X.D."/>
            <person name="Liao X.Y."/>
            <person name="Jiang Y.T."/>
            <person name="Yu X."/>
            <person name="Hao Y."/>
            <person name="Huang J."/>
            <person name="Zhao X.W."/>
            <person name="Ke S."/>
            <person name="Chen Y.Y."/>
            <person name="Wu W.L."/>
            <person name="Hsu J.L."/>
            <person name="Lin Y.F."/>
            <person name="Huang M.D."/>
            <person name="Li C.Y."/>
            <person name="Huang L."/>
            <person name="Wang Z.W."/>
            <person name="Zhao X."/>
            <person name="Zhong W.Y."/>
            <person name="Peng D.H."/>
            <person name="Ahmad S."/>
            <person name="Lan S."/>
            <person name="Zhang J.S."/>
            <person name="Tsai W.C."/>
            <person name="Van de Peer Y."/>
            <person name="Liu Z.J."/>
        </authorList>
    </citation>
    <scope>NUCLEOTIDE SEQUENCE</scope>
    <source>
        <strain evidence="8">SCP</strain>
    </source>
</reference>
<feature type="compositionally biased region" description="Basic and acidic residues" evidence="6">
    <location>
        <begin position="1"/>
        <end position="18"/>
    </location>
</feature>
<feature type="region of interest" description="Disordered" evidence="6">
    <location>
        <begin position="1"/>
        <end position="104"/>
    </location>
</feature>
<evidence type="ECO:0000256" key="3">
    <source>
        <dbReference type="ARBA" id="ARBA00023015"/>
    </source>
</evidence>
<feature type="region of interest" description="Disordered" evidence="6">
    <location>
        <begin position="1932"/>
        <end position="1979"/>
    </location>
</feature>
<dbReference type="PANTHER" id="PTHR46567:SF1">
    <property type="entry name" value="MEDIATOR OF RNA POLYMERASE II TRANSCRIPTION SUBUNIT 12"/>
    <property type="match status" value="1"/>
</dbReference>
<evidence type="ECO:0000259" key="7">
    <source>
        <dbReference type="SMART" id="SM01281"/>
    </source>
</evidence>
<evidence type="ECO:0000256" key="4">
    <source>
        <dbReference type="ARBA" id="ARBA00023163"/>
    </source>
</evidence>
<dbReference type="InterPro" id="IPR019035">
    <property type="entry name" value="Mediator_Med12"/>
</dbReference>
<keyword evidence="4" id="KW-0804">Transcription</keyword>
<evidence type="ECO:0000256" key="5">
    <source>
        <dbReference type="ARBA" id="ARBA00023242"/>
    </source>
</evidence>
<accession>A0AAV9AUD9</accession>
<evidence type="ECO:0000313" key="8">
    <source>
        <dbReference type="EMBL" id="KAK1267647.1"/>
    </source>
</evidence>
<dbReference type="EMBL" id="JAUJYN010000007">
    <property type="protein sequence ID" value="KAK1267647.1"/>
    <property type="molecule type" value="Genomic_DNA"/>
</dbReference>
<dbReference type="PANTHER" id="PTHR46567">
    <property type="entry name" value="MEDIATOR OF RNA POLYMERASE II TRANSCRIPTION SUBUNIT 12"/>
    <property type="match status" value="1"/>
</dbReference>
<feature type="compositionally biased region" description="Low complexity" evidence="6">
    <location>
        <begin position="2147"/>
        <end position="2192"/>
    </location>
</feature>
<evidence type="ECO:0000256" key="2">
    <source>
        <dbReference type="ARBA" id="ARBA00010289"/>
    </source>
</evidence>
<dbReference type="GO" id="GO:0003712">
    <property type="term" value="F:transcription coregulator activity"/>
    <property type="evidence" value="ECO:0007669"/>
    <property type="project" value="InterPro"/>
</dbReference>
<keyword evidence="9" id="KW-1185">Reference proteome</keyword>
<feature type="domain" description="Mediator complex subunit Med12" evidence="7">
    <location>
        <begin position="190"/>
        <end position="251"/>
    </location>
</feature>
<sequence length="2260" mass="250746">MVRSDQRSLARWGTDHLDGTGGDAGHSMPAIEGRMQRSYATNCGGGVSNSFGGTSSRDSVRPDSSFSSSNYSLNPRRPLLPTPYKLKSDTEPINSRLGPPDFYPQTPHCPEETLTREYLQAGYKDSVEGIEEAKEIVLSQLGILPNKIISSCKEAIRKRHKAINESRAQKRKAGQVYGVPLSGSLLSKPGFPEQRPCGEDFRKKWIEGLSQQHKRLRSLADHIPLGYRKKTLFDVLIRHNVPLLRATWFIKVTYLNQIKPIVTAVSPGASGKVQLARSELWTKDVIDYLQYLLDDFSSKDGSFPVLQNRDQPLQPVLAGSAQQKADVVQAVPGGEEPSLQFKWWYMVRLLQWHHTEGLLLPSLIIEWVLSQLQEKELLEALELLLPIVSGMIESIALSQTYVRMFVDIAVHFIPDLSPCSSTSFDNPRKACISSAMVEMLRYLILAVPDTFVALDCFPLPICLVADIDKARHIPGEHVNMYNNKQYSQYQSLGFVISSLRKRAANLAKIVNPGLQGDGVAKVVQALDKTLMQGDVRGAYHCLFDDKYDGGIQETWVAEVSPLLHSSMKWIGTASLSTIRSVFFLCEWATCDYRDYRITPPHNVKFTGRKDFCSVYVAVLLLRLRMEDMRALSKNGIYSGAGNIATAVHDSFVDNVTGSRKKLKISGESEDRYDIFQSPGPLHDIVVCWLDQHKVGKGESFKRLHVLIMELIRFGIFYPQSYVRQLIVSGIMERNETTDDLDRQKRHHRILKQLPGDHLFDVLEEARIAEVPVLIDAVRVYTNERHLILHGLFKSYSEHLKTENNISLNYFSNNPKDNSAIGWDGTAPSSLDSQRNSQAVFSPYIQHAKAKAYIMELKTAISVLLHFPDSYNTSAVDNPQDKSQVRLRRPIGSLTTKIDMMEGTVGCEECRKMKRQKPNDERNSLQGLSSTTSDDEDTWWVHKGRKSIELNKVEPPNRSIKQVSRGRRKTQSVTQLHSARIEGSQGASTSHVCDSKLVCPHHKTVMEVENPKGTDGLRLSQLGDIGKTLKGLRWLEKRCITIWLIKSIKSLVQSSENVSAKVSHSTGQFSPSVDEKGPVQWKLGEDELLSILYLLDVSSDLFAAAKFLLWLFPRVINASSSALHVGRNILTMPKNKENNVCEVSEAFLLSSLLRYENIIVASDLLPEVLSAVMHHVRASYSPTFLYARNLLKKYGNVSSVVKWEKNFKATCDQRILAELEAIKPVDGDFGFSVGNPSGIEDFDDYVPQKLFGRISRVMKEIVQKHIEDALHSFYGKERKFFSAATPGGPGLEKLDDGYHIAQQIVLSLVDCFRQNGVSAQEGDPALVASAISAIVGNVGPAVAKMPDFTLNNNFTSSPSTGSWLYCVRRVLHIHILCLCLLKEVLGERQARGFEIALAAEASSTVSGAFATGKGPHSQFHPSPETHDASQTYSNDKNNSVKVFVGRAAKAAAAVSALVVGAVIHGVVSLERIVAAFKLKDGLDILQYLRNSRSSSNGVPRSVGAFKSKNPVELYGHWFMVLIGNCRTVADGLVAELLGESYMLALSRMQRMLPLNLVFPPAYSIFAMVIWRPYVLNSNITTLEDSQLYQYLSAAISDAIRHQPFRDICLHDTCALYDLLSSDAGDSEFAALLELRSPDKLLKTMGFVPLRARLFLSAIVDWKMPQFTLTNDGGSCFSGRTESQSPENEKKPLDQLVHVLDTLQPAKFHWQWVELRLLLNEQTMIEKIEAGNISLVDAVRSMSPKTEDASLSEKENSFTEIVMRGLLVRPDAAPLYSEVFHLLGKSMEEKLLMQSKWLLGGSDVLLGRKSIRQKLINYATKNRLSIKSQFWKPWGWSASTCNPTTNRGEKRKLEVTSIEEGEFVEEGTDIKRSGKIQMSDIECVSSSQQYVTEKALTELVLPCIDRSSSELRCTFAIELIKQMKIIEQHINALTPGASKHSGPTPSGEGATQKGSTRKGTRGGSPGMGRRLTGTTDSTPPSAAALRASMSLRLQFLLRLLPVIYADREPSGRNTRHLLASVIIRLLGSRVVYEDADLSVFPLARNYVSEREMESLVETSVAPSGDLSGDSLFDRFLYVLHGLLSSCKPSWLKPKSASKSNAKSPREFPVDREVAEALQSELDRLQVPATIRWRIQAAMPILPSSIPSSISYQPPSMSTSALSSMQSPPSISTPHHANVRSSISSARSANSAKSNPIPSQDPDSEIDPWTVLEDGTGSMPAAGSSNVGVSGDHCDPKASSLLKGAVRLRRTELTYVGTVDDDG</sequence>
<dbReference type="GO" id="GO:0016592">
    <property type="term" value="C:mediator complex"/>
    <property type="evidence" value="ECO:0007669"/>
    <property type="project" value="InterPro"/>
</dbReference>
<dbReference type="SMART" id="SM01281">
    <property type="entry name" value="Med12"/>
    <property type="match status" value="1"/>
</dbReference>
<keyword evidence="3" id="KW-0805">Transcription regulation</keyword>
<keyword evidence="5" id="KW-0539">Nucleus</keyword>
<evidence type="ECO:0000256" key="1">
    <source>
        <dbReference type="ARBA" id="ARBA00004123"/>
    </source>
</evidence>
<gene>
    <name evidence="8" type="ORF">QJS04_geneDACA000396</name>
</gene>
<comment type="similarity">
    <text evidence="2">Belongs to the Mediator complex subunit 12 family.</text>
</comment>
<dbReference type="GO" id="GO:0006357">
    <property type="term" value="P:regulation of transcription by RNA polymerase II"/>
    <property type="evidence" value="ECO:0007669"/>
    <property type="project" value="InterPro"/>
</dbReference>
<comment type="caution">
    <text evidence="8">The sequence shown here is derived from an EMBL/GenBank/DDBJ whole genome shotgun (WGS) entry which is preliminary data.</text>
</comment>
<protein>
    <submittedName>
        <fullName evidence="8">Mediator of RNA polymerase II transcription subunit 12</fullName>
    </submittedName>
</protein>
<organism evidence="8 9">
    <name type="scientific">Acorus gramineus</name>
    <name type="common">Dwarf sweet flag</name>
    <dbReference type="NCBI Taxonomy" id="55184"/>
    <lineage>
        <taxon>Eukaryota</taxon>
        <taxon>Viridiplantae</taxon>
        <taxon>Streptophyta</taxon>
        <taxon>Embryophyta</taxon>
        <taxon>Tracheophyta</taxon>
        <taxon>Spermatophyta</taxon>
        <taxon>Magnoliopsida</taxon>
        <taxon>Liliopsida</taxon>
        <taxon>Acoraceae</taxon>
        <taxon>Acorus</taxon>
    </lineage>
</organism>
<dbReference type="Pfam" id="PF09497">
    <property type="entry name" value="Med12"/>
    <property type="match status" value="1"/>
</dbReference>
<name>A0AAV9AUD9_ACOGR</name>
<feature type="region of interest" description="Disordered" evidence="6">
    <location>
        <begin position="1411"/>
        <end position="1431"/>
    </location>
</feature>
<evidence type="ECO:0000256" key="6">
    <source>
        <dbReference type="SAM" id="MobiDB-lite"/>
    </source>
</evidence>
<feature type="compositionally biased region" description="Low complexity" evidence="6">
    <location>
        <begin position="62"/>
        <end position="72"/>
    </location>
</feature>
<feature type="region of interest" description="Disordered" evidence="6">
    <location>
        <begin position="913"/>
        <end position="935"/>
    </location>
</feature>
<comment type="subcellular location">
    <subcellularLocation>
        <location evidence="1">Nucleus</location>
    </subcellularLocation>
</comment>